<evidence type="ECO:0000313" key="3">
    <source>
        <dbReference type="Proteomes" id="UP001420932"/>
    </source>
</evidence>
<accession>A0AAP0HI39</accession>
<evidence type="ECO:0000256" key="1">
    <source>
        <dbReference type="ARBA" id="ARBA00004328"/>
    </source>
</evidence>
<organism evidence="2 3">
    <name type="scientific">Stephania yunnanensis</name>
    <dbReference type="NCBI Taxonomy" id="152371"/>
    <lineage>
        <taxon>Eukaryota</taxon>
        <taxon>Viridiplantae</taxon>
        <taxon>Streptophyta</taxon>
        <taxon>Embryophyta</taxon>
        <taxon>Tracheophyta</taxon>
        <taxon>Spermatophyta</taxon>
        <taxon>Magnoliopsida</taxon>
        <taxon>Ranunculales</taxon>
        <taxon>Menispermaceae</taxon>
        <taxon>Menispermoideae</taxon>
        <taxon>Cissampelideae</taxon>
        <taxon>Stephania</taxon>
    </lineage>
</organism>
<proteinExistence type="predicted"/>
<name>A0AAP0HI39_9MAGN</name>
<dbReference type="EMBL" id="JBBNAF010000013">
    <property type="protein sequence ID" value="KAK9087899.1"/>
    <property type="molecule type" value="Genomic_DNA"/>
</dbReference>
<dbReference type="AlphaFoldDB" id="A0AAP0HI39"/>
<keyword evidence="3" id="KW-1185">Reference proteome</keyword>
<comment type="caution">
    <text evidence="2">The sequence shown here is derived from an EMBL/GenBank/DDBJ whole genome shotgun (WGS) entry which is preliminary data.</text>
</comment>
<dbReference type="Proteomes" id="UP001420932">
    <property type="component" value="Unassembled WGS sequence"/>
</dbReference>
<dbReference type="Pfam" id="PF03216">
    <property type="entry name" value="Rhabdo_ncap_2"/>
    <property type="match status" value="2"/>
</dbReference>
<comment type="subcellular location">
    <subcellularLocation>
        <location evidence="1">Virion</location>
    </subcellularLocation>
</comment>
<sequence>MGRAGIVLERYDNKFIAELGRSVIPMMSSGFSKMGMAALFVLAYHLKKPGRWSDDYLLPDASQLEEFADNRYEEYSDRVISVCGPIQTITATHKYNAAKEASVYAYVAASMLRLFTKSPSNYIRAFNHIVDGYSRFYGEPADVQLPTPAEAAMRTLSDCKDRERRMWRYGRVFDETFMADIQTKTCPKLVYIMAAALQFEDPKTNMGILDIVQLGDVSPENQVLCKEAATRLLRMIKMTQAKEKDGIKIQLSGAKT</sequence>
<dbReference type="InterPro" id="IPR004902">
    <property type="entry name" value="Rhabdo_ncap_2"/>
</dbReference>
<protein>
    <submittedName>
        <fullName evidence="2">Uncharacterized protein</fullName>
    </submittedName>
</protein>
<evidence type="ECO:0000313" key="2">
    <source>
        <dbReference type="EMBL" id="KAK9087899.1"/>
    </source>
</evidence>
<reference evidence="2 3" key="1">
    <citation type="submission" date="2024-01" db="EMBL/GenBank/DDBJ databases">
        <title>Genome assemblies of Stephania.</title>
        <authorList>
            <person name="Yang L."/>
        </authorList>
    </citation>
    <scope>NUCLEOTIDE SEQUENCE [LARGE SCALE GENOMIC DNA]</scope>
    <source>
        <strain evidence="2">YNDBR</strain>
        <tissue evidence="2">Leaf</tissue>
    </source>
</reference>
<gene>
    <name evidence="2" type="ORF">Syun_030293</name>
</gene>